<keyword evidence="2" id="KW-0812">Transmembrane</keyword>
<feature type="transmembrane region" description="Helical" evidence="2">
    <location>
        <begin position="12"/>
        <end position="33"/>
    </location>
</feature>
<accession>A0ABR2V0G2</accession>
<feature type="compositionally biased region" description="Polar residues" evidence="1">
    <location>
        <begin position="50"/>
        <end position="68"/>
    </location>
</feature>
<feature type="compositionally biased region" description="Basic and acidic residues" evidence="1">
    <location>
        <begin position="206"/>
        <end position="221"/>
    </location>
</feature>
<gene>
    <name evidence="3" type="ORF">SUNI508_06961</name>
</gene>
<evidence type="ECO:0000313" key="3">
    <source>
        <dbReference type="EMBL" id="KAK9419955.1"/>
    </source>
</evidence>
<dbReference type="Proteomes" id="UP001408356">
    <property type="component" value="Unassembled WGS sequence"/>
</dbReference>
<sequence>MVMHWYQETSLYEFLSTSIFWSFGVLTIGLTFWTTRQINLFDEYEHATKSADNTSNGDESNDPRTSATAMPRSSGRHNFWLQPHITSRPRQIHAIVVSTLLLGVELLEGSWVLRTACRFTVAVWKGTWLQMESYVVGLVCYLPITLVMVAAWVAVLCVGLYIVSAQVLYIIKLSELRPGARISQSSSRRTRESQKKYDESDDLKEEEVLRNGNEQEKESLL</sequence>
<comment type="caution">
    <text evidence="3">The sequence shown here is derived from an EMBL/GenBank/DDBJ whole genome shotgun (WGS) entry which is preliminary data.</text>
</comment>
<feature type="transmembrane region" description="Helical" evidence="2">
    <location>
        <begin position="92"/>
        <end position="113"/>
    </location>
</feature>
<evidence type="ECO:0000313" key="4">
    <source>
        <dbReference type="Proteomes" id="UP001408356"/>
    </source>
</evidence>
<keyword evidence="2" id="KW-0472">Membrane</keyword>
<keyword evidence="2" id="KW-1133">Transmembrane helix</keyword>
<feature type="region of interest" description="Disordered" evidence="1">
    <location>
        <begin position="49"/>
        <end position="75"/>
    </location>
</feature>
<proteinExistence type="predicted"/>
<feature type="region of interest" description="Disordered" evidence="1">
    <location>
        <begin position="182"/>
        <end position="221"/>
    </location>
</feature>
<keyword evidence="4" id="KW-1185">Reference proteome</keyword>
<evidence type="ECO:0000256" key="2">
    <source>
        <dbReference type="SAM" id="Phobius"/>
    </source>
</evidence>
<evidence type="ECO:0000256" key="1">
    <source>
        <dbReference type="SAM" id="MobiDB-lite"/>
    </source>
</evidence>
<feature type="transmembrane region" description="Helical" evidence="2">
    <location>
        <begin position="133"/>
        <end position="163"/>
    </location>
</feature>
<reference evidence="3 4" key="1">
    <citation type="journal article" date="2024" name="J. Plant Pathol.">
        <title>Sequence and assembly of the genome of Seiridium unicorne, isolate CBS 538.82, causal agent of cypress canker disease.</title>
        <authorList>
            <person name="Scali E."/>
            <person name="Rocca G.D."/>
            <person name="Danti R."/>
            <person name="Garbelotto M."/>
            <person name="Barberini S."/>
            <person name="Baroncelli R."/>
            <person name="Emiliani G."/>
        </authorList>
    </citation>
    <scope>NUCLEOTIDE SEQUENCE [LARGE SCALE GENOMIC DNA]</scope>
    <source>
        <strain evidence="3 4">BM-138-508</strain>
    </source>
</reference>
<protein>
    <submittedName>
        <fullName evidence="3">Uncharacterized protein</fullName>
    </submittedName>
</protein>
<dbReference type="EMBL" id="JARVKF010000279">
    <property type="protein sequence ID" value="KAK9419955.1"/>
    <property type="molecule type" value="Genomic_DNA"/>
</dbReference>
<name>A0ABR2V0G2_9PEZI</name>
<organism evidence="3 4">
    <name type="scientific">Seiridium unicorne</name>
    <dbReference type="NCBI Taxonomy" id="138068"/>
    <lineage>
        <taxon>Eukaryota</taxon>
        <taxon>Fungi</taxon>
        <taxon>Dikarya</taxon>
        <taxon>Ascomycota</taxon>
        <taxon>Pezizomycotina</taxon>
        <taxon>Sordariomycetes</taxon>
        <taxon>Xylariomycetidae</taxon>
        <taxon>Amphisphaeriales</taxon>
        <taxon>Sporocadaceae</taxon>
        <taxon>Seiridium</taxon>
    </lineage>
</organism>
<feature type="compositionally biased region" description="Basic and acidic residues" evidence="1">
    <location>
        <begin position="189"/>
        <end position="198"/>
    </location>
</feature>